<accession>D9X9L8</accession>
<dbReference type="Gene3D" id="2.60.20.10">
    <property type="entry name" value="Crystallins"/>
    <property type="match status" value="1"/>
</dbReference>
<dbReference type="Pfam" id="PF03995">
    <property type="entry name" value="Inhibitor_I36"/>
    <property type="match status" value="1"/>
</dbReference>
<dbReference type="Proteomes" id="UP000004184">
    <property type="component" value="Unassembled WGS sequence"/>
</dbReference>
<name>D9X9L8_STRVT</name>
<dbReference type="STRING" id="591159.SSQG_04766"/>
<evidence type="ECO:0000313" key="1">
    <source>
        <dbReference type="EMBL" id="EFL34248.1"/>
    </source>
</evidence>
<dbReference type="AlphaFoldDB" id="D9X9L8"/>
<dbReference type="EMBL" id="GG657757">
    <property type="protein sequence ID" value="EFL34248.1"/>
    <property type="molecule type" value="Genomic_DNA"/>
</dbReference>
<evidence type="ECO:0000313" key="2">
    <source>
        <dbReference type="Proteomes" id="UP000004184"/>
    </source>
</evidence>
<dbReference type="eggNOG" id="ENOG502ZUN0">
    <property type="taxonomic scope" value="Bacteria"/>
</dbReference>
<keyword evidence="2" id="KW-1185">Reference proteome</keyword>
<reference evidence="2" key="1">
    <citation type="submission" date="2009-02" db="EMBL/GenBank/DDBJ databases">
        <title>Annotation of Streptomyces viridochromogenes strain DSM 40736.</title>
        <authorList>
            <consortium name="The Broad Institute Genome Sequencing Platform"/>
            <consortium name="Broad Institute Microbial Sequencing Center"/>
            <person name="Fischbach M."/>
            <person name="Godfrey P."/>
            <person name="Ward D."/>
            <person name="Young S."/>
            <person name="Zeng Q."/>
            <person name="Koehrsen M."/>
            <person name="Alvarado L."/>
            <person name="Berlin A.M."/>
            <person name="Bochicchio J."/>
            <person name="Borenstein D."/>
            <person name="Chapman S.B."/>
            <person name="Chen Z."/>
            <person name="Engels R."/>
            <person name="Freedman E."/>
            <person name="Gellesch M."/>
            <person name="Goldberg J."/>
            <person name="Griggs A."/>
            <person name="Gujja S."/>
            <person name="Heilman E.R."/>
            <person name="Heiman D.I."/>
            <person name="Hepburn T.A."/>
            <person name="Howarth C."/>
            <person name="Jen D."/>
            <person name="Larson L."/>
            <person name="Lewis B."/>
            <person name="Mehta T."/>
            <person name="Park D."/>
            <person name="Pearson M."/>
            <person name="Richards J."/>
            <person name="Roberts A."/>
            <person name="Saif S."/>
            <person name="Shea T.D."/>
            <person name="Shenoy N."/>
            <person name="Sisk P."/>
            <person name="Stolte C."/>
            <person name="Sykes S.N."/>
            <person name="Thomson T."/>
            <person name="Walk T."/>
            <person name="White J."/>
            <person name="Yandava C."/>
            <person name="Straight P."/>
            <person name="Clardy J."/>
            <person name="Hung D."/>
            <person name="Kolter R."/>
            <person name="Mekalanos J."/>
            <person name="Walker S."/>
            <person name="Walsh C.T."/>
            <person name="Wieland-Brown L.C."/>
            <person name="Haas B."/>
            <person name="Nusbaum C."/>
            <person name="Birren B."/>
        </authorList>
    </citation>
    <scope>NUCLEOTIDE SEQUENCE [LARGE SCALE GENOMIC DNA]</scope>
    <source>
        <strain evidence="2">DSM 40736 / JCM 4977 / BCRC 1201 / Tue 494</strain>
    </source>
</reference>
<dbReference type="SUPFAM" id="SSF49695">
    <property type="entry name" value="gamma-Crystallin-like"/>
    <property type="match status" value="1"/>
</dbReference>
<proteinExistence type="predicted"/>
<organism evidence="1 2">
    <name type="scientific">Streptomyces viridochromogenes (strain DSM 40736 / JCM 4977 / BCRC 1201 / Tue 494)</name>
    <dbReference type="NCBI Taxonomy" id="591159"/>
    <lineage>
        <taxon>Bacteria</taxon>
        <taxon>Bacillati</taxon>
        <taxon>Actinomycetota</taxon>
        <taxon>Actinomycetes</taxon>
        <taxon>Kitasatosporales</taxon>
        <taxon>Streptomycetaceae</taxon>
        <taxon>Streptomyces</taxon>
    </lineage>
</organism>
<sequence>MSCEPGGRTGPEGRTGQMLRPLARRLSTTAAALTAVAGVWTATAPGAAAAPGDCPANKFCAWENSSYTGRLIIANAGESNPNVGSYFNDKLTSYWNRTGNYITLYFDSNYRGCMITIPPGGSSAAIPTQFNDKMTSFRVGTC</sequence>
<dbReference type="InterPro" id="IPR011024">
    <property type="entry name" value="G_crystallin-like"/>
</dbReference>
<dbReference type="HOGENOM" id="CLU_137992_0_0_11"/>
<protein>
    <recommendedName>
        <fullName evidence="3">Peptidase inhibitor family I36</fullName>
    </recommendedName>
</protein>
<evidence type="ECO:0008006" key="3">
    <source>
        <dbReference type="Google" id="ProtNLM"/>
    </source>
</evidence>
<gene>
    <name evidence="1" type="ORF">SSQG_04766</name>
</gene>